<dbReference type="Proteomes" id="UP000184001">
    <property type="component" value="Unassembled WGS sequence"/>
</dbReference>
<dbReference type="Pfam" id="PF05402">
    <property type="entry name" value="PqqD"/>
    <property type="match status" value="1"/>
</dbReference>
<organism evidence="2 3">
    <name type="scientific">Halodesulfovibrio aestuarii</name>
    <dbReference type="NCBI Taxonomy" id="126333"/>
    <lineage>
        <taxon>Bacteria</taxon>
        <taxon>Pseudomonadati</taxon>
        <taxon>Thermodesulfobacteriota</taxon>
        <taxon>Desulfovibrionia</taxon>
        <taxon>Desulfovibrionales</taxon>
        <taxon>Desulfovibrionaceae</taxon>
        <taxon>Halodesulfovibrio</taxon>
    </lineage>
</organism>
<reference evidence="2 3" key="1">
    <citation type="submission" date="2016-11" db="EMBL/GenBank/DDBJ databases">
        <authorList>
            <person name="Varghese N."/>
            <person name="Submissions S."/>
        </authorList>
    </citation>
    <scope>NUCLEOTIDE SEQUENCE [LARGE SCALE GENOMIC DNA]</scope>
    <source>
        <strain evidence="2 3">DSM 17919</strain>
    </source>
</reference>
<keyword evidence="4" id="KW-1185">Reference proteome</keyword>
<evidence type="ECO:0000313" key="2">
    <source>
        <dbReference type="EMBL" id="SHJ47065.1"/>
    </source>
</evidence>
<gene>
    <name evidence="1" type="ORF">AB2Z07_10555</name>
    <name evidence="2" type="ORF">SAMN05660830_02512</name>
</gene>
<protein>
    <submittedName>
        <fullName evidence="2">Coenzyme PQQ synthesis protein D (PqqD)</fullName>
    </submittedName>
    <submittedName>
        <fullName evidence="1">PqqD family protein</fullName>
    </submittedName>
</protein>
<dbReference type="AlphaFoldDB" id="A0A8G2FIN8"/>
<dbReference type="EMBL" id="JBFSOO010000007">
    <property type="protein sequence ID" value="MEZ6853965.1"/>
    <property type="molecule type" value="Genomic_DNA"/>
</dbReference>
<sequence>MQKAMACVPVRNLLVEEVNRSAKTVTLSFPLRMRPWFSKFTTAFGHAPPEQKKRLELDELGTFCWSLINDKRSVQGIATELSKTYQLHPEEARVAVSQFIRQLGKRGIIGLKEGAR</sequence>
<reference evidence="1 4" key="2">
    <citation type="submission" date="2024-07" db="EMBL/GenBank/DDBJ databases">
        <title>Active virus-host system and metabolic interactions in a Lokiarchaeon culture.</title>
        <authorList>
            <person name="Ponce Toledo R.I."/>
            <person name="Rodrigues Oliveira T."/>
            <person name="Schleper C."/>
        </authorList>
    </citation>
    <scope>NUCLEOTIDE SEQUENCE [LARGE SCALE GENOMIC DNA]</scope>
    <source>
        <strain evidence="1 4">B35</strain>
    </source>
</reference>
<evidence type="ECO:0000313" key="1">
    <source>
        <dbReference type="EMBL" id="MEZ6853965.1"/>
    </source>
</evidence>
<dbReference type="InterPro" id="IPR008792">
    <property type="entry name" value="PQQD"/>
</dbReference>
<name>A0A8G2FIN8_9BACT</name>
<comment type="caution">
    <text evidence="2">The sequence shown here is derived from an EMBL/GenBank/DDBJ whole genome shotgun (WGS) entry which is preliminary data.</text>
</comment>
<dbReference type="Proteomes" id="UP001568358">
    <property type="component" value="Unassembled WGS sequence"/>
</dbReference>
<evidence type="ECO:0000313" key="3">
    <source>
        <dbReference type="Proteomes" id="UP000184001"/>
    </source>
</evidence>
<dbReference type="InterPro" id="IPR041881">
    <property type="entry name" value="PqqD_sf"/>
</dbReference>
<dbReference type="RefSeq" id="WP_019999749.1">
    <property type="nucleotide sequence ID" value="NZ_CP192217.1"/>
</dbReference>
<proteinExistence type="predicted"/>
<accession>A0A8G2FIN8</accession>
<evidence type="ECO:0000313" key="4">
    <source>
        <dbReference type="Proteomes" id="UP001568358"/>
    </source>
</evidence>
<dbReference type="EMBL" id="FQZR01000006">
    <property type="protein sequence ID" value="SHJ47065.1"/>
    <property type="molecule type" value="Genomic_DNA"/>
</dbReference>
<dbReference type="Gene3D" id="1.10.10.1150">
    <property type="entry name" value="Coenzyme PQQ synthesis protein D (PqqD)"/>
    <property type="match status" value="1"/>
</dbReference>